<dbReference type="Pfam" id="PF25342">
    <property type="entry name" value="GT_PLOD"/>
    <property type="match status" value="1"/>
</dbReference>
<name>A0ABR4NC31_9FUNG</name>
<gene>
    <name evidence="3" type="ORF">HK105_203490</name>
</gene>
<evidence type="ECO:0000259" key="2">
    <source>
        <dbReference type="Pfam" id="PF25342"/>
    </source>
</evidence>
<evidence type="ECO:0000313" key="4">
    <source>
        <dbReference type="Proteomes" id="UP001527925"/>
    </source>
</evidence>
<protein>
    <recommendedName>
        <fullName evidence="2">PLOD1-3-like GT domain-containing protein</fullName>
    </recommendedName>
</protein>
<organism evidence="3 4">
    <name type="scientific">Polyrhizophydium stewartii</name>
    <dbReference type="NCBI Taxonomy" id="2732419"/>
    <lineage>
        <taxon>Eukaryota</taxon>
        <taxon>Fungi</taxon>
        <taxon>Fungi incertae sedis</taxon>
        <taxon>Chytridiomycota</taxon>
        <taxon>Chytridiomycota incertae sedis</taxon>
        <taxon>Chytridiomycetes</taxon>
        <taxon>Rhizophydiales</taxon>
        <taxon>Rhizophydiales incertae sedis</taxon>
        <taxon>Polyrhizophydium</taxon>
    </lineage>
</organism>
<comment type="caution">
    <text evidence="3">The sequence shown here is derived from an EMBL/GenBank/DDBJ whole genome shotgun (WGS) entry which is preliminary data.</text>
</comment>
<dbReference type="Proteomes" id="UP001527925">
    <property type="component" value="Unassembled WGS sequence"/>
</dbReference>
<sequence length="400" mass="44001">MLGSMTSRRVPPPRVLVLVATLAAALVLFAATPPIVTLSVNHCSAAGVDASARTTARTSHSRHTQESLDSSPAAHAGQALRPPAHTVVNAARNANLTIATFATSANRGFCDTILSAAAYGLVPTVIGWGDPWRGYRSKVVTTLAFLKSLPPENIVLFHDGFDVHFQASKQQLLAAFLRQNASILFMAEKNCWPMTDERCDAAFPVSPLPRWAWGPNTVYQAHSHVLNIPHFINAGTMMGYARTTTALFSEMARRVAEIELAGNKADDQEIVGELYLAGAFGIKLDFWMDAMMSMHFSKDDTTLQPDFVNFEPAEAAARRVRRHKITGTVPGVLHFNGNGKDWMESFAKSSWWRNTTLLDRASVVFRTVGGETVQWEPVCSRFYLTWPQWVASLLDSPKPF</sequence>
<proteinExistence type="predicted"/>
<dbReference type="InterPro" id="IPR057589">
    <property type="entry name" value="GT_PLOD"/>
</dbReference>
<reference evidence="3 4" key="1">
    <citation type="submission" date="2023-09" db="EMBL/GenBank/DDBJ databases">
        <title>Pangenome analysis of Batrachochytrium dendrobatidis and related Chytrids.</title>
        <authorList>
            <person name="Yacoub M.N."/>
            <person name="Stajich J.E."/>
            <person name="James T.Y."/>
        </authorList>
    </citation>
    <scope>NUCLEOTIDE SEQUENCE [LARGE SCALE GENOMIC DNA]</scope>
    <source>
        <strain evidence="3 4">JEL0888</strain>
    </source>
</reference>
<dbReference type="CDD" id="cd22997">
    <property type="entry name" value="GT_LH"/>
    <property type="match status" value="1"/>
</dbReference>
<evidence type="ECO:0000256" key="1">
    <source>
        <dbReference type="SAM" id="MobiDB-lite"/>
    </source>
</evidence>
<dbReference type="EMBL" id="JADGIZ020000013">
    <property type="protein sequence ID" value="KAL2917058.1"/>
    <property type="molecule type" value="Genomic_DNA"/>
</dbReference>
<accession>A0ABR4NC31</accession>
<feature type="region of interest" description="Disordered" evidence="1">
    <location>
        <begin position="54"/>
        <end position="79"/>
    </location>
</feature>
<evidence type="ECO:0000313" key="3">
    <source>
        <dbReference type="EMBL" id="KAL2917058.1"/>
    </source>
</evidence>
<dbReference type="PANTHER" id="PTHR36587:SF2">
    <property type="entry name" value="EXPRESSION SITE-ASSOCIATED GENE 3 (ESAG3)-LIKE PROTEIN"/>
    <property type="match status" value="1"/>
</dbReference>
<keyword evidence="4" id="KW-1185">Reference proteome</keyword>
<dbReference type="PANTHER" id="PTHR36587">
    <property type="entry name" value="EXPRESSION SITE-ASSOCIATED GENE 3 (ESAG3)-LIKE PROTEIN"/>
    <property type="match status" value="1"/>
</dbReference>
<feature type="domain" description="PLOD1-3-like GT" evidence="2">
    <location>
        <begin position="94"/>
        <end position="196"/>
    </location>
</feature>